<comment type="caution">
    <text evidence="1">The sequence shown here is derived from an EMBL/GenBank/DDBJ whole genome shotgun (WGS) entry which is preliminary data.</text>
</comment>
<sequence>MEIHLSPYIFLAFLLHLSTLCFVNAQVTDISTDKQALLALKARISHDPSNLLAGNWSRRASVCDWIGITCGVRHHRVTALNISYLNLTATLPPQLGNLSFLAILSIKNNSFYGSIPDELAHLRRLKYLQFSFNNFINLKIPSWFGSLTKLQHLGLNEVKFSGTIPQSLGNLSSLQQLFLDYNELSGSIPTSIFNISSLQILSLYQNQLSGSFPSIPFNMTSLIYIDFGDNGLSGGVSGSFFYYLPNLERLFLDKNFLSSEIPSTLSTCEGLQYLFLDMNNFTGSIPKEIGNLTQLKILWLGYNKLQGMIYAAFFNISSLIYMKFLDSSLVNSLPDKRCQHLPNFEGISQLNSHFSGEIPYEIGNLRNLETLHLEFNSLVGPVPATVFNISTMKLLSVLDNELTGILPPTAELPNLEELYLGRNNFSGPFPGFITNASKLSIIEIGSNSFSGIIPSAIGNLRNLEWLALSKNYFTSSTQDLSLISPLTNCKNLNHLDLYGNPLNSILPSSIGNLSVSLESLDMTECNISGNIPKEINNLNNLIDLQLEDNELTGSIPVTLGGLHKLQGLNLERNKLEGFIPSSLCQLNELVELQLGGNKIYGSLPACLGNLSTLRKLSLGFNKLTSFIPSTLWNLKDILYFNLSSNSLNGSLPLEIGNLKVAINIDLSRNLLSGNIPIVVGSLENLQNLSLAFNRLQGSIPETFGHLRNLEFLDLIPKSLEALFYLKYLNLSFNQLSGEIPKGGCFGNFSIESFMGNLALCGSSRLYVPLCKTRTHGKSSSRKVMLFIALPLSITFTLVVFVLIFVLMKCRKKRTRPPTHVEMYPRHTWRRISYHELVRATNGFSENNLLGRGSYGSVFRGRLHDGVELAVKVFHLHFGEALKSFEAECAVMSNIRHRNLVKIISICSNDDFKSLILEYMPNGSLEKCLYSDNNVLDISQRLNIMIDVASALEYLHFGYSVPIIHCDLKPSNVLLDEDMVAHLSDFGIAKLLGEEGSMTQTQTLATIGYMAPEYGREGKISRQGDVYSYGIMLMETFTKKKPTDEIFIEGMSLRTWVGQSLCRTIMEVVDTNLLRREDEHFSRKEECVSSILSLAVECTRESTLDRINIKETVRRLLKIRVEFTKIGTKRGRRI</sequence>
<dbReference type="Proteomes" id="UP001163603">
    <property type="component" value="Chromosome 12"/>
</dbReference>
<accession>A0ACC0XLY5</accession>
<dbReference type="EMBL" id="CM047747">
    <property type="protein sequence ID" value="KAJ0018416.1"/>
    <property type="molecule type" value="Genomic_DNA"/>
</dbReference>
<reference evidence="2" key="1">
    <citation type="journal article" date="2023" name="G3 (Bethesda)">
        <title>Genome assembly and association tests identify interacting loci associated with vigor, precocity, and sex in interspecific pistachio rootstocks.</title>
        <authorList>
            <person name="Palmer W."/>
            <person name="Jacygrad E."/>
            <person name="Sagayaradj S."/>
            <person name="Cavanaugh K."/>
            <person name="Han R."/>
            <person name="Bertier L."/>
            <person name="Beede B."/>
            <person name="Kafkas S."/>
            <person name="Golino D."/>
            <person name="Preece J."/>
            <person name="Michelmore R."/>
        </authorList>
    </citation>
    <scope>NUCLEOTIDE SEQUENCE [LARGE SCALE GENOMIC DNA]</scope>
</reference>
<evidence type="ECO:0000313" key="1">
    <source>
        <dbReference type="EMBL" id="KAJ0018416.1"/>
    </source>
</evidence>
<gene>
    <name evidence="1" type="ORF">Pint_11704</name>
</gene>
<keyword evidence="2" id="KW-1185">Reference proteome</keyword>
<name>A0ACC0XLY5_9ROSI</name>
<proteinExistence type="predicted"/>
<protein>
    <submittedName>
        <fullName evidence="1">Uncharacterized protein</fullName>
    </submittedName>
</protein>
<organism evidence="1 2">
    <name type="scientific">Pistacia integerrima</name>
    <dbReference type="NCBI Taxonomy" id="434235"/>
    <lineage>
        <taxon>Eukaryota</taxon>
        <taxon>Viridiplantae</taxon>
        <taxon>Streptophyta</taxon>
        <taxon>Embryophyta</taxon>
        <taxon>Tracheophyta</taxon>
        <taxon>Spermatophyta</taxon>
        <taxon>Magnoliopsida</taxon>
        <taxon>eudicotyledons</taxon>
        <taxon>Gunneridae</taxon>
        <taxon>Pentapetalae</taxon>
        <taxon>rosids</taxon>
        <taxon>malvids</taxon>
        <taxon>Sapindales</taxon>
        <taxon>Anacardiaceae</taxon>
        <taxon>Pistacia</taxon>
    </lineage>
</organism>
<evidence type="ECO:0000313" key="2">
    <source>
        <dbReference type="Proteomes" id="UP001163603"/>
    </source>
</evidence>